<dbReference type="GeneID" id="57145046"/>
<dbReference type="InterPro" id="IPR005152">
    <property type="entry name" value="Lipase_secreted"/>
</dbReference>
<dbReference type="Proteomes" id="UP000319525">
    <property type="component" value="Unassembled WGS sequence"/>
</dbReference>
<reference evidence="2 3" key="1">
    <citation type="submission" date="2019-06" db="EMBL/GenBank/DDBJ databases">
        <title>Whole genome shotgun sequence of Microbacterium testaceum NBRC 12675.</title>
        <authorList>
            <person name="Hosoyama A."/>
            <person name="Uohara A."/>
            <person name="Ohji S."/>
            <person name="Ichikawa N."/>
        </authorList>
    </citation>
    <scope>NUCLEOTIDE SEQUENCE [LARGE SCALE GENOMIC DNA]</scope>
    <source>
        <strain evidence="2 3">NBRC 12675</strain>
    </source>
</reference>
<dbReference type="InterPro" id="IPR029058">
    <property type="entry name" value="AB_hydrolase_fold"/>
</dbReference>
<organism evidence="2 3">
    <name type="scientific">Microbacterium testaceum</name>
    <name type="common">Aureobacterium testaceum</name>
    <name type="synonym">Brevibacterium testaceum</name>
    <dbReference type="NCBI Taxonomy" id="2033"/>
    <lineage>
        <taxon>Bacteria</taxon>
        <taxon>Bacillati</taxon>
        <taxon>Actinomycetota</taxon>
        <taxon>Actinomycetes</taxon>
        <taxon>Micrococcales</taxon>
        <taxon>Microbacteriaceae</taxon>
        <taxon>Microbacterium</taxon>
    </lineage>
</organism>
<dbReference type="PIRSF" id="PIRSF029171">
    <property type="entry name" value="Esterase_LipA"/>
    <property type="match status" value="1"/>
</dbReference>
<comment type="caution">
    <text evidence="2">The sequence shown here is derived from an EMBL/GenBank/DDBJ whole genome shotgun (WGS) entry which is preliminary data.</text>
</comment>
<dbReference type="GO" id="GO:0004806">
    <property type="term" value="F:triacylglycerol lipase activity"/>
    <property type="evidence" value="ECO:0007669"/>
    <property type="project" value="InterPro"/>
</dbReference>
<proteinExistence type="predicted"/>
<dbReference type="PANTHER" id="PTHR34853">
    <property type="match status" value="1"/>
</dbReference>
<feature type="chain" id="PRO_5038422394" evidence="1">
    <location>
        <begin position="25"/>
        <end position="430"/>
    </location>
</feature>
<dbReference type="Gene3D" id="3.40.50.1820">
    <property type="entry name" value="alpha/beta hydrolase"/>
    <property type="match status" value="1"/>
</dbReference>
<feature type="signal peptide" evidence="1">
    <location>
        <begin position="1"/>
        <end position="24"/>
    </location>
</feature>
<gene>
    <name evidence="2" type="ORF">MTE01_23590</name>
</gene>
<dbReference type="AlphaFoldDB" id="A0A4Y3QMB8"/>
<keyword evidence="1" id="KW-0732">Signal</keyword>
<sequence length="430" mass="44140">MRRLTAAIVVALTVAALTAAPAHAAAAPGFYDPPVTLPDDNGAIVRSEPMHLGASVRITGTTRALPGTATRLMYRSTDAVGSGVGVTGVYIEPTLPWRGSGARPLVAFAAGTQGQGDSCAPSKSLESVVVVDADGTGFGYEIPSIYGLLSRGIAVVVTDYVGLGTTDRVHSYTTRLDMGHALLDAARAALQLPGTSVDGRSPIGLYGYSQGGGASASAAELAPSYAPELNLRGAYAGAPPADLFGVLKTADGSSLTGVVGYAFNGILQYYPEAKSFLQTQLNGTGTDALRRVSTQCIGETLLTAGFASTSSWTRSGQSFLSIATADAATRRAVEDQRIGTLRPAIPVQVLTGTRDDIVQHAQAKQLAADWCAKGADVTYVPVVQPVPSGGTGTNHLVPAFSRIAPSQQWLVDRLQGVPATSNCGALAALP</sequence>
<evidence type="ECO:0000256" key="1">
    <source>
        <dbReference type="SAM" id="SignalP"/>
    </source>
</evidence>
<dbReference type="RefSeq" id="WP_141377661.1">
    <property type="nucleotide sequence ID" value="NZ_BJML01000007.1"/>
</dbReference>
<dbReference type="Gene3D" id="1.10.260.130">
    <property type="match status" value="1"/>
</dbReference>
<dbReference type="EMBL" id="BJML01000007">
    <property type="protein sequence ID" value="GEB46414.1"/>
    <property type="molecule type" value="Genomic_DNA"/>
</dbReference>
<accession>A0A4Y3QMB8</accession>
<dbReference type="PANTHER" id="PTHR34853:SF1">
    <property type="entry name" value="LIPASE 5"/>
    <property type="match status" value="1"/>
</dbReference>
<evidence type="ECO:0000313" key="2">
    <source>
        <dbReference type="EMBL" id="GEB46414.1"/>
    </source>
</evidence>
<name>A0A4Y3QMB8_MICTE</name>
<dbReference type="GO" id="GO:0016042">
    <property type="term" value="P:lipid catabolic process"/>
    <property type="evidence" value="ECO:0007669"/>
    <property type="project" value="InterPro"/>
</dbReference>
<dbReference type="Pfam" id="PF03583">
    <property type="entry name" value="LIP"/>
    <property type="match status" value="1"/>
</dbReference>
<evidence type="ECO:0000313" key="3">
    <source>
        <dbReference type="Proteomes" id="UP000319525"/>
    </source>
</evidence>
<protein>
    <submittedName>
        <fullName evidence="2">Triacylglycerol lipase</fullName>
    </submittedName>
</protein>
<dbReference type="OrthoDB" id="9798122at2"/>
<dbReference type="SUPFAM" id="SSF53474">
    <property type="entry name" value="alpha/beta-Hydrolases"/>
    <property type="match status" value="1"/>
</dbReference>